<dbReference type="PANTHER" id="PTHR46601:SF2">
    <property type="entry name" value="UBIQUITIN-LIKE PROTEASE FAMILY PROFILE DOMAIN-CONTAINING PROTEIN"/>
    <property type="match status" value="1"/>
</dbReference>
<accession>A0ABQ9HIJ7</accession>
<organism evidence="1 2">
    <name type="scientific">Dryococelus australis</name>
    <dbReference type="NCBI Taxonomy" id="614101"/>
    <lineage>
        <taxon>Eukaryota</taxon>
        <taxon>Metazoa</taxon>
        <taxon>Ecdysozoa</taxon>
        <taxon>Arthropoda</taxon>
        <taxon>Hexapoda</taxon>
        <taxon>Insecta</taxon>
        <taxon>Pterygota</taxon>
        <taxon>Neoptera</taxon>
        <taxon>Polyneoptera</taxon>
        <taxon>Phasmatodea</taxon>
        <taxon>Verophasmatodea</taxon>
        <taxon>Anareolatae</taxon>
        <taxon>Phasmatidae</taxon>
        <taxon>Eurycanthinae</taxon>
        <taxon>Dryococelus</taxon>
    </lineage>
</organism>
<protein>
    <submittedName>
        <fullName evidence="1">Uncharacterized protein</fullName>
    </submittedName>
</protein>
<comment type="caution">
    <text evidence="1">The sequence shown here is derived from an EMBL/GenBank/DDBJ whole genome shotgun (WGS) entry which is preliminary data.</text>
</comment>
<name>A0ABQ9HIJ7_9NEOP</name>
<dbReference type="EMBL" id="JARBHB010000005">
    <property type="protein sequence ID" value="KAJ8884159.1"/>
    <property type="molecule type" value="Genomic_DNA"/>
</dbReference>
<dbReference type="Proteomes" id="UP001159363">
    <property type="component" value="Chromosome 4"/>
</dbReference>
<gene>
    <name evidence="1" type="ORF">PR048_016016</name>
</gene>
<reference evidence="1 2" key="1">
    <citation type="submission" date="2023-02" db="EMBL/GenBank/DDBJ databases">
        <title>LHISI_Scaffold_Assembly.</title>
        <authorList>
            <person name="Stuart O.P."/>
            <person name="Cleave R."/>
            <person name="Magrath M.J.L."/>
            <person name="Mikheyev A.S."/>
        </authorList>
    </citation>
    <scope>NUCLEOTIDE SEQUENCE [LARGE SCALE GENOMIC DNA]</scope>
    <source>
        <strain evidence="1">Daus_M_001</strain>
        <tissue evidence="1">Leg muscle</tissue>
    </source>
</reference>
<dbReference type="PANTHER" id="PTHR46601">
    <property type="entry name" value="ULP_PROTEASE DOMAIN-CONTAINING PROTEIN"/>
    <property type="match status" value="1"/>
</dbReference>
<proteinExistence type="predicted"/>
<evidence type="ECO:0000313" key="2">
    <source>
        <dbReference type="Proteomes" id="UP001159363"/>
    </source>
</evidence>
<sequence>MKINTSSEDCTLQIDFAENFSIIQRNEIQSAHWSHQQVTIFTGCVWVAELSIQVLTKLQFSVMGLQHNLKISRYTLSNLFFVKEDLFMDCEWNFLATSHGKGAVDGVGGCI</sequence>
<evidence type="ECO:0000313" key="1">
    <source>
        <dbReference type="EMBL" id="KAJ8884159.1"/>
    </source>
</evidence>
<keyword evidence="2" id="KW-1185">Reference proteome</keyword>